<keyword evidence="4" id="KW-1185">Reference proteome</keyword>
<evidence type="ECO:0000259" key="1">
    <source>
        <dbReference type="Pfam" id="PF13173"/>
    </source>
</evidence>
<gene>
    <name evidence="3" type="ORF">BRYFOR_08941</name>
</gene>
<dbReference type="PANTHER" id="PTHR33295:SF7">
    <property type="entry name" value="ATPASE"/>
    <property type="match status" value="1"/>
</dbReference>
<feature type="domain" description="AAA" evidence="1">
    <location>
        <begin position="53"/>
        <end position="191"/>
    </location>
</feature>
<dbReference type="Proteomes" id="UP000005561">
    <property type="component" value="Unassembled WGS sequence"/>
</dbReference>
<dbReference type="Pfam" id="PF13173">
    <property type="entry name" value="AAA_14"/>
    <property type="match status" value="1"/>
</dbReference>
<protein>
    <submittedName>
        <fullName evidence="3">Uncharacterized protein</fullName>
    </submittedName>
</protein>
<dbReference type="SUPFAM" id="SSF52540">
    <property type="entry name" value="P-loop containing nucleoside triphosphate hydrolases"/>
    <property type="match status" value="1"/>
</dbReference>
<reference evidence="3" key="1">
    <citation type="submission" date="2009-07" db="EMBL/GenBank/DDBJ databases">
        <authorList>
            <person name="Weinstock G."/>
            <person name="Sodergren E."/>
            <person name="Clifton S."/>
            <person name="Fulton L."/>
            <person name="Fulton B."/>
            <person name="Courtney L."/>
            <person name="Fronick C."/>
            <person name="Harrison M."/>
            <person name="Strong C."/>
            <person name="Farmer C."/>
            <person name="Delahaunty K."/>
            <person name="Markovic C."/>
            <person name="Hall O."/>
            <person name="Minx P."/>
            <person name="Tomlinson C."/>
            <person name="Mitreva M."/>
            <person name="Nelson J."/>
            <person name="Hou S."/>
            <person name="Wollam A."/>
            <person name="Pepin K.H."/>
            <person name="Johnson M."/>
            <person name="Bhonagiri V."/>
            <person name="Nash W.E."/>
            <person name="Warren W."/>
            <person name="Chinwalla A."/>
            <person name="Mardis E.R."/>
            <person name="Wilson R.K."/>
        </authorList>
    </citation>
    <scope>NUCLEOTIDE SEQUENCE [LARGE SCALE GENOMIC DNA]</scope>
    <source>
        <strain evidence="3">DSM 14469</strain>
    </source>
</reference>
<organism evidence="3 4">
    <name type="scientific">Marvinbryantia formatexigens DSM 14469</name>
    <dbReference type="NCBI Taxonomy" id="478749"/>
    <lineage>
        <taxon>Bacteria</taxon>
        <taxon>Bacillati</taxon>
        <taxon>Bacillota</taxon>
        <taxon>Clostridia</taxon>
        <taxon>Lachnospirales</taxon>
        <taxon>Lachnospiraceae</taxon>
        <taxon>Marvinbryantia</taxon>
    </lineage>
</organism>
<dbReference type="eggNOG" id="COG1373">
    <property type="taxonomic scope" value="Bacteria"/>
</dbReference>
<evidence type="ECO:0000313" key="4">
    <source>
        <dbReference type="Proteomes" id="UP000005561"/>
    </source>
</evidence>
<comment type="caution">
    <text evidence="3">The sequence shown here is derived from an EMBL/GenBank/DDBJ whole genome shotgun (WGS) entry which is preliminary data.</text>
</comment>
<dbReference type="AlphaFoldDB" id="C6LJV4"/>
<dbReference type="InterPro" id="IPR027417">
    <property type="entry name" value="P-loop_NTPase"/>
</dbReference>
<dbReference type="Pfam" id="PF13635">
    <property type="entry name" value="DUF4143"/>
    <property type="match status" value="1"/>
</dbReference>
<dbReference type="EMBL" id="ACCL02000022">
    <property type="protein sequence ID" value="EET59032.1"/>
    <property type="molecule type" value="Genomic_DNA"/>
</dbReference>
<sequence>MQRKSDFYYKDTRFFDIISIRRKERSLSMYLKRFTYDRLLDWKNENGHSTLEVGGARQVGKTYLINKFADEHYKHKIYINLFELSGRQFLECYKQATDWKPGTRRPEHPLMDAFRLYEPDFEDSDDTVIIIDEIQESSELYNRIREFTRQFRSHFIVTGSYLGRIYDPDFRYSSGDVTKLTIYTLSFEEFLLAYDNSLYAKYQTLSFTSSDSFVFDELKKVYDIYCQVGGYPKAVEAYLENKDILQAQGELVKIIDTFTNESIRYFTDILDTRVFTQIFYSICRILNREKKGLTEDSISEELQKLVTRDYSSNISKATCNRAISWLYFSGIIGFCAKITEMDILDFKAASRCYFMDVGLANYYLTRTGTDPRVLTGTLNENFVYINLKKRQDFPQEISFETPAFATYRGGEIDFVVQSLQSSTRYLVEVKSGKGTAGTALKALEHGKAQKLLYLKSDTKGGMDGKIETFPIYMLERYSFN</sequence>
<accession>C6LJV4</accession>
<dbReference type="PANTHER" id="PTHR33295">
    <property type="entry name" value="ATPASE"/>
    <property type="match status" value="1"/>
</dbReference>
<dbReference type="InterPro" id="IPR025420">
    <property type="entry name" value="DUF4143"/>
</dbReference>
<dbReference type="STRING" id="168384.SAMN05660368_03388"/>
<name>C6LJV4_9FIRM</name>
<proteinExistence type="predicted"/>
<feature type="domain" description="DUF4143" evidence="2">
    <location>
        <begin position="346"/>
        <end position="432"/>
    </location>
</feature>
<dbReference type="Gene3D" id="3.40.50.300">
    <property type="entry name" value="P-loop containing nucleotide triphosphate hydrolases"/>
    <property type="match status" value="1"/>
</dbReference>
<evidence type="ECO:0000259" key="2">
    <source>
        <dbReference type="Pfam" id="PF13635"/>
    </source>
</evidence>
<evidence type="ECO:0000313" key="3">
    <source>
        <dbReference type="EMBL" id="EET59032.1"/>
    </source>
</evidence>
<dbReference type="InterPro" id="IPR041682">
    <property type="entry name" value="AAA_14"/>
</dbReference>